<name>A0ABP3FGM7_9BACI</name>
<dbReference type="Proteomes" id="UP001500782">
    <property type="component" value="Unassembled WGS sequence"/>
</dbReference>
<keyword evidence="2" id="KW-1185">Reference proteome</keyword>
<evidence type="ECO:0000313" key="2">
    <source>
        <dbReference type="Proteomes" id="UP001500782"/>
    </source>
</evidence>
<dbReference type="EMBL" id="BAAADJ010000004">
    <property type="protein sequence ID" value="GAA0317539.1"/>
    <property type="molecule type" value="Genomic_DNA"/>
</dbReference>
<evidence type="ECO:0000313" key="1">
    <source>
        <dbReference type="EMBL" id="GAA0317539.1"/>
    </source>
</evidence>
<accession>A0ABP3FGM7</accession>
<dbReference type="RefSeq" id="WP_343796071.1">
    <property type="nucleotide sequence ID" value="NZ_BAAADJ010000004.1"/>
</dbReference>
<gene>
    <name evidence="1" type="ORF">GCM10008967_05140</name>
</gene>
<reference evidence="2" key="1">
    <citation type="journal article" date="2019" name="Int. J. Syst. Evol. Microbiol.">
        <title>The Global Catalogue of Microorganisms (GCM) 10K type strain sequencing project: providing services to taxonomists for standard genome sequencing and annotation.</title>
        <authorList>
            <consortium name="The Broad Institute Genomics Platform"/>
            <consortium name="The Broad Institute Genome Sequencing Center for Infectious Disease"/>
            <person name="Wu L."/>
            <person name="Ma J."/>
        </authorList>
    </citation>
    <scope>NUCLEOTIDE SEQUENCE [LARGE SCALE GENOMIC DNA]</scope>
    <source>
        <strain evidence="2">JCM 9731</strain>
    </source>
</reference>
<proteinExistence type="predicted"/>
<dbReference type="Gene3D" id="3.40.50.1010">
    <property type="entry name" value="5'-nuclease"/>
    <property type="match status" value="1"/>
</dbReference>
<comment type="caution">
    <text evidence="1">The sequence shown here is derived from an EMBL/GenBank/DDBJ whole genome shotgun (WGS) entry which is preliminary data.</text>
</comment>
<dbReference type="InterPro" id="IPR029060">
    <property type="entry name" value="PIN-like_dom_sf"/>
</dbReference>
<protein>
    <recommendedName>
        <fullName evidence="3">PIN domain-containing protein</fullName>
    </recommendedName>
</protein>
<dbReference type="SUPFAM" id="SSF88723">
    <property type="entry name" value="PIN domain-like"/>
    <property type="match status" value="1"/>
</dbReference>
<sequence>MDFIIGGDQIDQEDFSRASIYLDACFILAFLDLDDGRRPEVARVLDVWSDHPGGVLGISNHTVAEVINRLFQMKVLGALEVYQQNNKLINQTRGGVNQLSFEQKARLLDLDGARFLYNLAKREEIMNFYNKNINVNVKVVELIKQAKKDEDKRNKLDVFYRAAVDTFEGFVQKMTDELGFEAVEILDSTEAISYPAAIVYMQHFQLDITDSFHLAIAQENEYNYLATLDGDFVNNFYSRGASLSTRIIKVA</sequence>
<evidence type="ECO:0008006" key="3">
    <source>
        <dbReference type="Google" id="ProtNLM"/>
    </source>
</evidence>
<organism evidence="1 2">
    <name type="scientific">Bacillus carboniphilus</name>
    <dbReference type="NCBI Taxonomy" id="86663"/>
    <lineage>
        <taxon>Bacteria</taxon>
        <taxon>Bacillati</taxon>
        <taxon>Bacillota</taxon>
        <taxon>Bacilli</taxon>
        <taxon>Bacillales</taxon>
        <taxon>Bacillaceae</taxon>
        <taxon>Bacillus</taxon>
    </lineage>
</organism>